<keyword evidence="4 6" id="KW-0732">Signal</keyword>
<accession>A0AAW1CK09</accession>
<evidence type="ECO:0000259" key="7">
    <source>
        <dbReference type="SMART" id="SM00737"/>
    </source>
</evidence>
<dbReference type="EMBL" id="JAPXFL010000013">
    <property type="protein sequence ID" value="KAK9498023.1"/>
    <property type="molecule type" value="Genomic_DNA"/>
</dbReference>
<dbReference type="PANTHER" id="PTHR11306">
    <property type="entry name" value="NIEMANN PICK TYPE C2 PROTEIN NPC2-RELATED"/>
    <property type="match status" value="1"/>
</dbReference>
<dbReference type="InterPro" id="IPR033916">
    <property type="entry name" value="ML_Npc2-like"/>
</dbReference>
<dbReference type="GO" id="GO:0032367">
    <property type="term" value="P:intracellular cholesterol transport"/>
    <property type="evidence" value="ECO:0007669"/>
    <property type="project" value="InterPro"/>
</dbReference>
<dbReference type="SUPFAM" id="SSF81296">
    <property type="entry name" value="E set domains"/>
    <property type="match status" value="1"/>
</dbReference>
<dbReference type="CDD" id="cd00916">
    <property type="entry name" value="Npc2_like"/>
    <property type="match status" value="1"/>
</dbReference>
<gene>
    <name evidence="8" type="ORF">O3M35_003909</name>
</gene>
<evidence type="ECO:0000256" key="5">
    <source>
        <dbReference type="ARBA" id="ARBA00023157"/>
    </source>
</evidence>
<keyword evidence="5" id="KW-1015">Disulfide bond</keyword>
<feature type="chain" id="PRO_5043654228" description="MD-2-related lipid-recognition domain-containing protein" evidence="6">
    <location>
        <begin position="22"/>
        <end position="150"/>
    </location>
</feature>
<dbReference type="SMART" id="SM00737">
    <property type="entry name" value="ML"/>
    <property type="match status" value="1"/>
</dbReference>
<evidence type="ECO:0000256" key="4">
    <source>
        <dbReference type="ARBA" id="ARBA00022729"/>
    </source>
</evidence>
<comment type="caution">
    <text evidence="8">The sequence shown here is derived from an EMBL/GenBank/DDBJ whole genome shotgun (WGS) entry which is preliminary data.</text>
</comment>
<keyword evidence="3" id="KW-0964">Secreted</keyword>
<sequence length="150" mass="16836">MQIKCSLLLFGIFTTITNVFATNFTECDGVPKPLGLRVIGCEQPPCKFIRNKTTIFEVDFEAHRDIIELKPQVKAKAMGIETDYPISRTDACLDIINGECPLDKGEEVTYRLQMPILSTFPKVSFQVEFSLISPDENVVCLKINGEVTDE</sequence>
<feature type="signal peptide" evidence="6">
    <location>
        <begin position="1"/>
        <end position="21"/>
    </location>
</feature>
<dbReference type="AlphaFoldDB" id="A0AAW1CK09"/>
<evidence type="ECO:0000256" key="1">
    <source>
        <dbReference type="ARBA" id="ARBA00004613"/>
    </source>
</evidence>
<evidence type="ECO:0000256" key="6">
    <source>
        <dbReference type="SAM" id="SignalP"/>
    </source>
</evidence>
<dbReference type="Proteomes" id="UP001461498">
    <property type="component" value="Unassembled WGS sequence"/>
</dbReference>
<reference evidence="8 9" key="1">
    <citation type="submission" date="2022-12" db="EMBL/GenBank/DDBJ databases">
        <title>Chromosome-level genome assembly of true bugs.</title>
        <authorList>
            <person name="Ma L."/>
            <person name="Li H."/>
        </authorList>
    </citation>
    <scope>NUCLEOTIDE SEQUENCE [LARGE SCALE GENOMIC DNA]</scope>
    <source>
        <strain evidence="8">Lab_2022b</strain>
    </source>
</reference>
<dbReference type="FunFam" id="2.60.40.770:FF:000001">
    <property type="entry name" value="NPC intracellular cholesterol transporter 2"/>
    <property type="match status" value="1"/>
</dbReference>
<dbReference type="InterPro" id="IPR039670">
    <property type="entry name" value="NPC2-like"/>
</dbReference>
<dbReference type="PANTHER" id="PTHR11306:SF68">
    <property type="entry name" value="NPC INTRACELLULAR CHOLESTEROL TRANSPORTER 2"/>
    <property type="match status" value="1"/>
</dbReference>
<organism evidence="8 9">
    <name type="scientific">Rhynocoris fuscipes</name>
    <dbReference type="NCBI Taxonomy" id="488301"/>
    <lineage>
        <taxon>Eukaryota</taxon>
        <taxon>Metazoa</taxon>
        <taxon>Ecdysozoa</taxon>
        <taxon>Arthropoda</taxon>
        <taxon>Hexapoda</taxon>
        <taxon>Insecta</taxon>
        <taxon>Pterygota</taxon>
        <taxon>Neoptera</taxon>
        <taxon>Paraneoptera</taxon>
        <taxon>Hemiptera</taxon>
        <taxon>Heteroptera</taxon>
        <taxon>Panheteroptera</taxon>
        <taxon>Cimicomorpha</taxon>
        <taxon>Reduviidae</taxon>
        <taxon>Harpactorinae</taxon>
        <taxon>Harpactorini</taxon>
        <taxon>Rhynocoris</taxon>
    </lineage>
</organism>
<dbReference type="GO" id="GO:0032934">
    <property type="term" value="F:sterol binding"/>
    <property type="evidence" value="ECO:0007669"/>
    <property type="project" value="InterPro"/>
</dbReference>
<feature type="domain" description="MD-2-related lipid-recognition" evidence="7">
    <location>
        <begin position="24"/>
        <end position="145"/>
    </location>
</feature>
<dbReference type="InterPro" id="IPR003172">
    <property type="entry name" value="ML_dom"/>
</dbReference>
<comment type="subcellular location">
    <subcellularLocation>
        <location evidence="1">Secreted</location>
    </subcellularLocation>
</comment>
<dbReference type="Gene3D" id="2.60.40.770">
    <property type="match status" value="1"/>
</dbReference>
<dbReference type="Pfam" id="PF02221">
    <property type="entry name" value="E1_DerP2_DerF2"/>
    <property type="match status" value="1"/>
</dbReference>
<evidence type="ECO:0000256" key="3">
    <source>
        <dbReference type="ARBA" id="ARBA00022525"/>
    </source>
</evidence>
<protein>
    <recommendedName>
        <fullName evidence="7">MD-2-related lipid-recognition domain-containing protein</fullName>
    </recommendedName>
</protein>
<evidence type="ECO:0000313" key="8">
    <source>
        <dbReference type="EMBL" id="KAK9498023.1"/>
    </source>
</evidence>
<name>A0AAW1CK09_9HEMI</name>
<dbReference type="GO" id="GO:0005576">
    <property type="term" value="C:extracellular region"/>
    <property type="evidence" value="ECO:0007669"/>
    <property type="project" value="UniProtKB-SubCell"/>
</dbReference>
<evidence type="ECO:0000313" key="9">
    <source>
        <dbReference type="Proteomes" id="UP001461498"/>
    </source>
</evidence>
<dbReference type="InterPro" id="IPR014756">
    <property type="entry name" value="Ig_E-set"/>
</dbReference>
<evidence type="ECO:0000256" key="2">
    <source>
        <dbReference type="ARBA" id="ARBA00006370"/>
    </source>
</evidence>
<proteinExistence type="inferred from homology"/>
<comment type="similarity">
    <text evidence="2">Belongs to the NPC2 family.</text>
</comment>
<keyword evidence="9" id="KW-1185">Reference proteome</keyword>